<protein>
    <submittedName>
        <fullName evidence="2">Proposed lipoate regulatory protein YbeD</fullName>
    </submittedName>
</protein>
<organism evidence="2">
    <name type="scientific">hydrothermal vent metagenome</name>
    <dbReference type="NCBI Taxonomy" id="652676"/>
    <lineage>
        <taxon>unclassified sequences</taxon>
        <taxon>metagenomes</taxon>
        <taxon>ecological metagenomes</taxon>
    </lineage>
</organism>
<dbReference type="SUPFAM" id="SSF117991">
    <property type="entry name" value="YbeD/HP0495-like"/>
    <property type="match status" value="1"/>
</dbReference>
<evidence type="ECO:0000256" key="1">
    <source>
        <dbReference type="ARBA" id="ARBA00008460"/>
    </source>
</evidence>
<dbReference type="HAMAP" id="MF_00659">
    <property type="entry name" value="UPF0250"/>
    <property type="match status" value="1"/>
</dbReference>
<accession>A0A3B1C3I0</accession>
<gene>
    <name evidence="2" type="ORF">MNBD_GAMMA26-2544</name>
</gene>
<dbReference type="Pfam" id="PF04359">
    <property type="entry name" value="DUF493"/>
    <property type="match status" value="1"/>
</dbReference>
<proteinExistence type="inferred from homology"/>
<dbReference type="GO" id="GO:0005829">
    <property type="term" value="C:cytosol"/>
    <property type="evidence" value="ECO:0007669"/>
    <property type="project" value="TreeGrafter"/>
</dbReference>
<evidence type="ECO:0000313" key="2">
    <source>
        <dbReference type="EMBL" id="VAX11487.1"/>
    </source>
</evidence>
<comment type="similarity">
    <text evidence="1">Belongs to the UPF0250 family.</text>
</comment>
<dbReference type="EMBL" id="UOFX01000085">
    <property type="protein sequence ID" value="VAX11487.1"/>
    <property type="molecule type" value="Genomic_DNA"/>
</dbReference>
<name>A0A3B1C3I0_9ZZZZ</name>
<dbReference type="PANTHER" id="PTHR38036">
    <property type="entry name" value="UPF0250 PROTEIN YBED"/>
    <property type="match status" value="1"/>
</dbReference>
<dbReference type="InterPro" id="IPR007454">
    <property type="entry name" value="UPF0250_YbeD-like"/>
</dbReference>
<dbReference type="Gene3D" id="3.30.70.260">
    <property type="match status" value="1"/>
</dbReference>
<reference evidence="2" key="1">
    <citation type="submission" date="2018-06" db="EMBL/GenBank/DDBJ databases">
        <authorList>
            <person name="Zhirakovskaya E."/>
        </authorList>
    </citation>
    <scope>NUCLEOTIDE SEQUENCE</scope>
</reference>
<sequence>MNEDTLLEFPCEFSIKAMGFTDPDFDAIVVEIVRRHVPDIVENCTRSRPSKNGKYTAITVTIQAASKRQLDAIYQDLTDHKKVLMSL</sequence>
<dbReference type="PANTHER" id="PTHR38036:SF1">
    <property type="entry name" value="UPF0250 PROTEIN YBED"/>
    <property type="match status" value="1"/>
</dbReference>
<dbReference type="AlphaFoldDB" id="A0A3B1C3I0"/>
<dbReference type="InterPro" id="IPR027471">
    <property type="entry name" value="YbeD-like_sf"/>
</dbReference>